<dbReference type="STRING" id="1267423.SAMN05216290_0637"/>
<protein>
    <submittedName>
        <fullName evidence="1">Uncharacterized protein</fullName>
    </submittedName>
</protein>
<accession>A0A1I0MS58</accession>
<reference evidence="2" key="1">
    <citation type="submission" date="2016-10" db="EMBL/GenBank/DDBJ databases">
        <authorList>
            <person name="Varghese N."/>
            <person name="Submissions S."/>
        </authorList>
    </citation>
    <scope>NUCLEOTIDE SEQUENCE [LARGE SCALE GENOMIC DNA]</scope>
    <source>
        <strain evidence="2">CGMCC 1.12402</strain>
    </source>
</reference>
<dbReference type="Proteomes" id="UP000199437">
    <property type="component" value="Unassembled WGS sequence"/>
</dbReference>
<evidence type="ECO:0000313" key="2">
    <source>
        <dbReference type="Proteomes" id="UP000199437"/>
    </source>
</evidence>
<proteinExistence type="predicted"/>
<keyword evidence="2" id="KW-1185">Reference proteome</keyword>
<dbReference type="GeneID" id="99985386"/>
<name>A0A1I0MS58_9BACT</name>
<gene>
    <name evidence="1" type="ORF">SAMN05216290_0637</name>
</gene>
<dbReference type="AlphaFoldDB" id="A0A1I0MS58"/>
<dbReference type="RefSeq" id="WP_090256937.1">
    <property type="nucleotide sequence ID" value="NZ_FOIR01000001.1"/>
</dbReference>
<evidence type="ECO:0000313" key="1">
    <source>
        <dbReference type="EMBL" id="SEV91210.1"/>
    </source>
</evidence>
<sequence>MKQAARKYLKPIFKAISKHGLGNPHTPYEAELLCAGVKPVAIMSPNDIDAKMQAHIDSGAIVKVGEKSFEKTYRIYHTPKVKDSAAQVSGILKSFFKTRVQPDANDVSLVIDFYNLPKDGKKAEDWAQILHAKISAFQMALYETKTTPNMIAVLKGSIPALEPIRVDEGMPISDELEQSVERGDLNASDFQIEELVQVYAQSNKVAEGKELYARYYGVGEENYPPLHGLNSHKRIAQLLGFTDNDFAWFAGAKYQNPLIKSVLLRTEDIRKWARKQYLLSDAPNELRNE</sequence>
<dbReference type="EMBL" id="FOIR01000001">
    <property type="protein sequence ID" value="SEV91210.1"/>
    <property type="molecule type" value="Genomic_DNA"/>
</dbReference>
<dbReference type="OrthoDB" id="989807at2"/>
<organism evidence="1 2">
    <name type="scientific">Roseivirga pacifica</name>
    <dbReference type="NCBI Taxonomy" id="1267423"/>
    <lineage>
        <taxon>Bacteria</taxon>
        <taxon>Pseudomonadati</taxon>
        <taxon>Bacteroidota</taxon>
        <taxon>Cytophagia</taxon>
        <taxon>Cytophagales</taxon>
        <taxon>Roseivirgaceae</taxon>
        <taxon>Roseivirga</taxon>
    </lineage>
</organism>